<keyword evidence="2" id="KW-1133">Transmembrane helix</keyword>
<evidence type="ECO:0000256" key="1">
    <source>
        <dbReference type="SAM" id="Coils"/>
    </source>
</evidence>
<feature type="transmembrane region" description="Helical" evidence="2">
    <location>
        <begin position="6"/>
        <end position="28"/>
    </location>
</feature>
<accession>A0A9D1FGF8</accession>
<evidence type="ECO:0000313" key="3">
    <source>
        <dbReference type="EMBL" id="HIS70982.1"/>
    </source>
</evidence>
<dbReference type="AlphaFoldDB" id="A0A9D1FGF8"/>
<protein>
    <submittedName>
        <fullName evidence="3">Uncharacterized protein</fullName>
    </submittedName>
</protein>
<keyword evidence="1" id="KW-0175">Coiled coil</keyword>
<reference evidence="3" key="1">
    <citation type="submission" date="2020-10" db="EMBL/GenBank/DDBJ databases">
        <authorList>
            <person name="Gilroy R."/>
        </authorList>
    </citation>
    <scope>NUCLEOTIDE SEQUENCE</scope>
    <source>
        <strain evidence="3">ChiGjej3B3-5194</strain>
    </source>
</reference>
<reference evidence="3" key="2">
    <citation type="journal article" date="2021" name="PeerJ">
        <title>Extensive microbial diversity within the chicken gut microbiome revealed by metagenomics and culture.</title>
        <authorList>
            <person name="Gilroy R."/>
            <person name="Ravi A."/>
            <person name="Getino M."/>
            <person name="Pursley I."/>
            <person name="Horton D.L."/>
            <person name="Alikhan N.F."/>
            <person name="Baker D."/>
            <person name="Gharbi K."/>
            <person name="Hall N."/>
            <person name="Watson M."/>
            <person name="Adriaenssens E.M."/>
            <person name="Foster-Nyarko E."/>
            <person name="Jarju S."/>
            <person name="Secka A."/>
            <person name="Antonio M."/>
            <person name="Oren A."/>
            <person name="Chaudhuri R.R."/>
            <person name="La Ragione R."/>
            <person name="Hildebrand F."/>
            <person name="Pallen M.J."/>
        </authorList>
    </citation>
    <scope>NUCLEOTIDE SEQUENCE</scope>
    <source>
        <strain evidence="3">ChiGjej3B3-5194</strain>
    </source>
</reference>
<gene>
    <name evidence="3" type="ORF">IAD02_03280</name>
</gene>
<dbReference type="Proteomes" id="UP000886742">
    <property type="component" value="Unassembled WGS sequence"/>
</dbReference>
<dbReference type="EMBL" id="DVJI01000012">
    <property type="protein sequence ID" value="HIS70982.1"/>
    <property type="molecule type" value="Genomic_DNA"/>
</dbReference>
<evidence type="ECO:0000256" key="2">
    <source>
        <dbReference type="SAM" id="Phobius"/>
    </source>
</evidence>
<keyword evidence="2" id="KW-0472">Membrane</keyword>
<evidence type="ECO:0000313" key="4">
    <source>
        <dbReference type="Proteomes" id="UP000886742"/>
    </source>
</evidence>
<comment type="caution">
    <text evidence="3">The sequence shown here is derived from an EMBL/GenBank/DDBJ whole genome shotgun (WGS) entry which is preliminary data.</text>
</comment>
<name>A0A9D1FGF8_9PROT</name>
<proteinExistence type="predicted"/>
<sequence>MDFGQVYLIAGGVLAGLLFISLIVLFFVSRRSQKVMKSLLDIMMRPERARVQDAVRVLNAILADEMIKMESNFQNIRDELNAQIAAATELKNNLDEQNSRLTATTDDATKKVAIMAQRLENTVSDLRGIVESNDWQDVEHSTDRFSASVNDLLGKIDTTTADTDERVARIQSNIDKWLAAGDTLSQQLKSEFDSNTEQMKNLNAEYDTMRQNLTDLAATTATGFDNVKTSATDYAEIMENNNKLLDGHLLKLDTFGKQAKKQLTSQVNTLTNTANVVAGQVRLSETSIESQVRKLTDAVETLMQSATSTESAVRNISKELTELCNHFNKDITGFTNDIVGELKTVSGVANSTLENTKTAAGAFSESVRAMATGVRETLIEMNTAHTQLSGQSENLIKMSAETTAQLQPLSELIEKYYSALPDLARDSVATGDNLQKIVENLNEKIGLMRQTVSDSTTAISESAVKLEDLAGQSRQQMIDLMSDYTKAVNTMQTLNKQMMVARATAPMDAINTTPTGTPAYGRVNTQDFLKQSERMFEKLHEQTLDLTRAAGVEIPDVIWKKYHGGDTTVFSKWFAKIMTAADKKQVREMLKNNAAFRSQATQFVRGFDKILTAARNADGTDKLAGTLAKTDLGQIYIALKGHI</sequence>
<keyword evidence="2" id="KW-0812">Transmembrane</keyword>
<organism evidence="3 4">
    <name type="scientific">Candidatus Enterousia intestinigallinarum</name>
    <dbReference type="NCBI Taxonomy" id="2840790"/>
    <lineage>
        <taxon>Bacteria</taxon>
        <taxon>Pseudomonadati</taxon>
        <taxon>Pseudomonadota</taxon>
        <taxon>Alphaproteobacteria</taxon>
        <taxon>Candidatus Enterousia</taxon>
    </lineage>
</organism>
<feature type="coiled-coil region" evidence="1">
    <location>
        <begin position="185"/>
        <end position="219"/>
    </location>
</feature>
<feature type="coiled-coil region" evidence="1">
    <location>
        <begin position="73"/>
        <end position="107"/>
    </location>
</feature>